<keyword evidence="1 6" id="KW-0645">Protease</keyword>
<dbReference type="EMBL" id="QDKG01000009">
    <property type="protein sequence ID" value="PVH23935.1"/>
    <property type="molecule type" value="Genomic_DNA"/>
</dbReference>
<evidence type="ECO:0000313" key="9">
    <source>
        <dbReference type="Proteomes" id="UP000245627"/>
    </source>
</evidence>
<gene>
    <name evidence="8" type="ORF">DC487_17045</name>
</gene>
<comment type="caution">
    <text evidence="6">Lacks conserved residue(s) required for the propagation of feature annotation.</text>
</comment>
<dbReference type="GO" id="GO:0006508">
    <property type="term" value="P:proteolysis"/>
    <property type="evidence" value="ECO:0007669"/>
    <property type="project" value="UniProtKB-KW"/>
</dbReference>
<dbReference type="GO" id="GO:0004222">
    <property type="term" value="F:metalloendopeptidase activity"/>
    <property type="evidence" value="ECO:0007669"/>
    <property type="project" value="UniProtKB-UniRule"/>
</dbReference>
<dbReference type="InterPro" id="IPR006026">
    <property type="entry name" value="Peptidase_Metallo"/>
</dbReference>
<feature type="binding site" evidence="6">
    <location>
        <position position="192"/>
    </location>
    <ligand>
        <name>Zn(2+)</name>
        <dbReference type="ChEBI" id="CHEBI:29105"/>
        <note>catalytic</note>
    </ligand>
</feature>
<dbReference type="SUPFAM" id="SSF55486">
    <property type="entry name" value="Metalloproteases ('zincins'), catalytic domain"/>
    <property type="match status" value="1"/>
</dbReference>
<dbReference type="PROSITE" id="PS51864">
    <property type="entry name" value="ASTACIN"/>
    <property type="match status" value="1"/>
</dbReference>
<reference evidence="8 9" key="1">
    <citation type="submission" date="2018-04" db="EMBL/GenBank/DDBJ databases">
        <title>Sphingobacterium cortibacter sp. nov.</title>
        <authorList>
            <person name="Li Y."/>
        </authorList>
    </citation>
    <scope>NUCLEOTIDE SEQUENCE [LARGE SCALE GENOMIC DNA]</scope>
    <source>
        <strain evidence="8 9">2c-3</strain>
    </source>
</reference>
<dbReference type="RefSeq" id="WP_116777186.1">
    <property type="nucleotide sequence ID" value="NZ_QDKG01000009.1"/>
</dbReference>
<feature type="binding site" evidence="6">
    <location>
        <position position="196"/>
    </location>
    <ligand>
        <name>Zn(2+)</name>
        <dbReference type="ChEBI" id="CHEBI:29105"/>
        <note>catalytic</note>
    </ligand>
</feature>
<keyword evidence="5 6" id="KW-0482">Metalloprotease</keyword>
<name>A0A2T8HEU1_9SPHI</name>
<dbReference type="InterPro" id="IPR024079">
    <property type="entry name" value="MetalloPept_cat_dom_sf"/>
</dbReference>
<protein>
    <recommendedName>
        <fullName evidence="7">Peptidase M12A domain-containing protein</fullName>
    </recommendedName>
</protein>
<proteinExistence type="predicted"/>
<feature type="active site" evidence="6">
    <location>
        <position position="193"/>
    </location>
</feature>
<dbReference type="GO" id="GO:0008270">
    <property type="term" value="F:zinc ion binding"/>
    <property type="evidence" value="ECO:0007669"/>
    <property type="project" value="UniProtKB-UniRule"/>
</dbReference>
<keyword evidence="3 6" id="KW-0378">Hydrolase</keyword>
<feature type="domain" description="Peptidase M12A" evidence="7">
    <location>
        <begin position="94"/>
        <end position="290"/>
    </location>
</feature>
<evidence type="ECO:0000256" key="2">
    <source>
        <dbReference type="ARBA" id="ARBA00022723"/>
    </source>
</evidence>
<dbReference type="SMART" id="SM00235">
    <property type="entry name" value="ZnMc"/>
    <property type="match status" value="1"/>
</dbReference>
<evidence type="ECO:0000259" key="7">
    <source>
        <dbReference type="PROSITE" id="PS51864"/>
    </source>
</evidence>
<keyword evidence="4 6" id="KW-0862">Zinc</keyword>
<feature type="binding site" evidence="6">
    <location>
        <position position="202"/>
    </location>
    <ligand>
        <name>Zn(2+)</name>
        <dbReference type="ChEBI" id="CHEBI:29105"/>
        <note>catalytic</note>
    </ligand>
</feature>
<dbReference type="PANTHER" id="PTHR10127">
    <property type="entry name" value="DISCOIDIN, CUB, EGF, LAMININ , AND ZINC METALLOPROTEASE DOMAIN CONTAINING"/>
    <property type="match status" value="1"/>
</dbReference>
<dbReference type="Pfam" id="PF01400">
    <property type="entry name" value="Astacin"/>
    <property type="match status" value="1"/>
</dbReference>
<dbReference type="PANTHER" id="PTHR10127:SF780">
    <property type="entry name" value="METALLOENDOPEPTIDASE"/>
    <property type="match status" value="1"/>
</dbReference>
<evidence type="ECO:0000256" key="5">
    <source>
        <dbReference type="ARBA" id="ARBA00023049"/>
    </source>
</evidence>
<organism evidence="8 9">
    <name type="scientific">Sphingobacterium corticibacter</name>
    <dbReference type="NCBI Taxonomy" id="2171749"/>
    <lineage>
        <taxon>Bacteria</taxon>
        <taxon>Pseudomonadati</taxon>
        <taxon>Bacteroidota</taxon>
        <taxon>Sphingobacteriia</taxon>
        <taxon>Sphingobacteriales</taxon>
        <taxon>Sphingobacteriaceae</taxon>
        <taxon>Sphingobacterium</taxon>
    </lineage>
</organism>
<dbReference type="PRINTS" id="PR00480">
    <property type="entry name" value="ASTACIN"/>
</dbReference>
<evidence type="ECO:0000313" key="8">
    <source>
        <dbReference type="EMBL" id="PVH23935.1"/>
    </source>
</evidence>
<comment type="cofactor">
    <cofactor evidence="6">
        <name>Zn(2+)</name>
        <dbReference type="ChEBI" id="CHEBI:29105"/>
    </cofactor>
    <text evidence="6">Binds 1 zinc ion per subunit.</text>
</comment>
<comment type="caution">
    <text evidence="8">The sequence shown here is derived from an EMBL/GenBank/DDBJ whole genome shotgun (WGS) entry which is preliminary data.</text>
</comment>
<sequence>MIKKNIYCLCLLAFLLTGCRKEQVLSETAAKEYFDVNKLSDSSSLYRLTIDGYDSYVKEDSGLYYIAEDITITKEQFALLQKMADPNLTTMQRSAIGVSIVQTWSNNTIPYRLPDQGTLSDEDYKHFLLSIQLAFDMISSRSSICFVKHSSEPEYIHFVYSPLTNSSPLGWSANRVNTINIYNTTLPGVIAHEIMHSMGFVHEHTRPDRDEHIRIYLDRAIAGAFWDFVVWPWYTVHGAFDFESIMLYSSFAYARDFNNPVMTRLDGSTFDYNFERLSNGDSAGINALYP</sequence>
<evidence type="ECO:0000256" key="3">
    <source>
        <dbReference type="ARBA" id="ARBA00022801"/>
    </source>
</evidence>
<dbReference type="OrthoDB" id="8455098at2"/>
<dbReference type="PROSITE" id="PS51257">
    <property type="entry name" value="PROKAR_LIPOPROTEIN"/>
    <property type="match status" value="1"/>
</dbReference>
<accession>A0A2T8HEU1</accession>
<keyword evidence="2 6" id="KW-0479">Metal-binding</keyword>
<dbReference type="InterPro" id="IPR001506">
    <property type="entry name" value="Peptidase_M12A"/>
</dbReference>
<dbReference type="Gene3D" id="3.40.390.10">
    <property type="entry name" value="Collagenase (Catalytic Domain)"/>
    <property type="match status" value="1"/>
</dbReference>
<dbReference type="AlphaFoldDB" id="A0A2T8HEU1"/>
<keyword evidence="9" id="KW-1185">Reference proteome</keyword>
<evidence type="ECO:0000256" key="4">
    <source>
        <dbReference type="ARBA" id="ARBA00022833"/>
    </source>
</evidence>
<evidence type="ECO:0000256" key="1">
    <source>
        <dbReference type="ARBA" id="ARBA00022670"/>
    </source>
</evidence>
<evidence type="ECO:0000256" key="6">
    <source>
        <dbReference type="PROSITE-ProRule" id="PRU01211"/>
    </source>
</evidence>
<dbReference type="Proteomes" id="UP000245627">
    <property type="component" value="Unassembled WGS sequence"/>
</dbReference>